<keyword evidence="9" id="KW-1185">Reference proteome</keyword>
<protein>
    <submittedName>
        <fullName evidence="8">Uncharacterized protein</fullName>
    </submittedName>
</protein>
<feature type="compositionally biased region" description="Pro residues" evidence="7">
    <location>
        <begin position="37"/>
        <end position="49"/>
    </location>
</feature>
<reference evidence="8 9" key="1">
    <citation type="submission" date="2017-07" db="EMBL/GenBank/DDBJ databases">
        <title>Draft Genome Sequences of Select Purple Nonsulfur Bacteria.</title>
        <authorList>
            <person name="Lasarre B."/>
            <person name="Mckinlay J.B."/>
        </authorList>
    </citation>
    <scope>NUCLEOTIDE SEQUENCE [LARGE SCALE GENOMIC DNA]</scope>
    <source>
        <strain evidence="8 9">DSM 11907</strain>
    </source>
</reference>
<proteinExistence type="predicted"/>
<keyword evidence="5" id="KW-0998">Cell outer membrane</keyword>
<keyword evidence="3" id="KW-0472">Membrane</keyword>
<evidence type="ECO:0000256" key="5">
    <source>
        <dbReference type="ARBA" id="ARBA00023237"/>
    </source>
</evidence>
<gene>
    <name evidence="8" type="ORF">CH338_15290</name>
</gene>
<comment type="subcellular location">
    <subcellularLocation>
        <location evidence="1">Cell outer membrane</location>
        <topology evidence="1">Lipid-anchor</topology>
    </subcellularLocation>
</comment>
<evidence type="ECO:0000256" key="7">
    <source>
        <dbReference type="SAM" id="MobiDB-lite"/>
    </source>
</evidence>
<accession>A0A327KGX9</accession>
<dbReference type="Proteomes" id="UP000248863">
    <property type="component" value="Unassembled WGS sequence"/>
</dbReference>
<comment type="caution">
    <text evidence="8">The sequence shown here is derived from an EMBL/GenBank/DDBJ whole genome shotgun (WGS) entry which is preliminary data.</text>
</comment>
<feature type="region of interest" description="Disordered" evidence="7">
    <location>
        <begin position="30"/>
        <end position="91"/>
    </location>
</feature>
<evidence type="ECO:0000313" key="9">
    <source>
        <dbReference type="Proteomes" id="UP000248863"/>
    </source>
</evidence>
<dbReference type="NCBIfam" id="NF047847">
    <property type="entry name" value="SS_mature_LptM"/>
    <property type="match status" value="1"/>
</dbReference>
<dbReference type="GO" id="GO:0009279">
    <property type="term" value="C:cell outer membrane"/>
    <property type="evidence" value="ECO:0007669"/>
    <property type="project" value="UniProtKB-SubCell"/>
</dbReference>
<dbReference type="InterPro" id="IPR032831">
    <property type="entry name" value="LptM_cons"/>
</dbReference>
<evidence type="ECO:0000256" key="4">
    <source>
        <dbReference type="ARBA" id="ARBA00023139"/>
    </source>
</evidence>
<keyword evidence="4" id="KW-0564">Palmitate</keyword>
<evidence type="ECO:0000256" key="2">
    <source>
        <dbReference type="ARBA" id="ARBA00022729"/>
    </source>
</evidence>
<evidence type="ECO:0000256" key="6">
    <source>
        <dbReference type="ARBA" id="ARBA00023288"/>
    </source>
</evidence>
<organism evidence="8 9">
    <name type="scientific">Rhodoplanes elegans</name>
    <dbReference type="NCBI Taxonomy" id="29408"/>
    <lineage>
        <taxon>Bacteria</taxon>
        <taxon>Pseudomonadati</taxon>
        <taxon>Pseudomonadota</taxon>
        <taxon>Alphaproteobacteria</taxon>
        <taxon>Hyphomicrobiales</taxon>
        <taxon>Nitrobacteraceae</taxon>
        <taxon>Rhodoplanes</taxon>
    </lineage>
</organism>
<keyword evidence="6" id="KW-0449">Lipoprotein</keyword>
<evidence type="ECO:0000313" key="8">
    <source>
        <dbReference type="EMBL" id="RAI37677.1"/>
    </source>
</evidence>
<keyword evidence="2" id="KW-0732">Signal</keyword>
<evidence type="ECO:0000256" key="1">
    <source>
        <dbReference type="ARBA" id="ARBA00004459"/>
    </source>
</evidence>
<dbReference type="AlphaFoldDB" id="A0A327KGX9"/>
<name>A0A327KGX9_9BRAD</name>
<sequence length="91" mass="9677">MGGDRLVSRTRVIRVLTIVALAGALGLTGCGRKSALDPPPSAQAAPAPPAEQQQQGWRSPSGLMPDLTPQQQQMTLPPAKDRRFPLDPLLN</sequence>
<evidence type="ECO:0000256" key="3">
    <source>
        <dbReference type="ARBA" id="ARBA00023136"/>
    </source>
</evidence>
<feature type="compositionally biased region" description="Low complexity" evidence="7">
    <location>
        <begin position="63"/>
        <end position="78"/>
    </location>
</feature>
<dbReference type="PROSITE" id="PS51257">
    <property type="entry name" value="PROKAR_LIPOPROTEIN"/>
    <property type="match status" value="1"/>
</dbReference>
<dbReference type="EMBL" id="NPEU01000169">
    <property type="protein sequence ID" value="RAI37677.1"/>
    <property type="molecule type" value="Genomic_DNA"/>
</dbReference>